<evidence type="ECO:0000256" key="1">
    <source>
        <dbReference type="ARBA" id="ARBA00004236"/>
    </source>
</evidence>
<dbReference type="STRING" id="7994.ENSAMXP00000030380"/>
<organism evidence="19 20">
    <name type="scientific">Astyanax mexicanus</name>
    <name type="common">Blind cave fish</name>
    <name type="synonym">Astyanax fasciatus mexicanus</name>
    <dbReference type="NCBI Taxonomy" id="7994"/>
    <lineage>
        <taxon>Eukaryota</taxon>
        <taxon>Metazoa</taxon>
        <taxon>Chordata</taxon>
        <taxon>Craniata</taxon>
        <taxon>Vertebrata</taxon>
        <taxon>Euteleostomi</taxon>
        <taxon>Actinopterygii</taxon>
        <taxon>Neopterygii</taxon>
        <taxon>Teleostei</taxon>
        <taxon>Ostariophysi</taxon>
        <taxon>Characiformes</taxon>
        <taxon>Characoidei</taxon>
        <taxon>Acestrorhamphidae</taxon>
        <taxon>Acestrorhamphinae</taxon>
        <taxon>Astyanax</taxon>
    </lineage>
</organism>
<protein>
    <recommendedName>
        <fullName evidence="17">Cell adhesion molecule-related/down-regulated by oncogenes</fullName>
    </recommendedName>
</protein>
<dbReference type="GO" id="GO:0005576">
    <property type="term" value="C:extracellular region"/>
    <property type="evidence" value="ECO:0007669"/>
    <property type="project" value="UniProtKB-SubCell"/>
</dbReference>
<evidence type="ECO:0000313" key="20">
    <source>
        <dbReference type="Proteomes" id="UP000018467"/>
    </source>
</evidence>
<feature type="domain" description="Ig-like" evidence="18">
    <location>
        <begin position="562"/>
        <end position="641"/>
    </location>
</feature>
<proteinExistence type="predicted"/>
<evidence type="ECO:0000256" key="11">
    <source>
        <dbReference type="ARBA" id="ARBA00023136"/>
    </source>
</evidence>
<keyword evidence="7" id="KW-0812">Transmembrane</keyword>
<dbReference type="InterPro" id="IPR003598">
    <property type="entry name" value="Ig_sub2"/>
</dbReference>
<keyword evidence="9" id="KW-0677">Repeat</keyword>
<dbReference type="GO" id="GO:0012505">
    <property type="term" value="C:endomembrane system"/>
    <property type="evidence" value="ECO:0007669"/>
    <property type="project" value="UniProtKB-SubCell"/>
</dbReference>
<evidence type="ECO:0000313" key="19">
    <source>
        <dbReference type="Ensembl" id="ENSAMXP00000030380.1"/>
    </source>
</evidence>
<evidence type="ECO:0000256" key="9">
    <source>
        <dbReference type="ARBA" id="ARBA00022737"/>
    </source>
</evidence>
<evidence type="ECO:0000256" key="8">
    <source>
        <dbReference type="ARBA" id="ARBA00022729"/>
    </source>
</evidence>
<reference evidence="19" key="3">
    <citation type="submission" date="2025-08" db="UniProtKB">
        <authorList>
            <consortium name="Ensembl"/>
        </authorList>
    </citation>
    <scope>IDENTIFICATION</scope>
</reference>
<dbReference type="InterPro" id="IPR056475">
    <property type="entry name" value="GBD_Hemicentin/VWA7"/>
</dbReference>
<dbReference type="InterPro" id="IPR036179">
    <property type="entry name" value="Ig-like_dom_sf"/>
</dbReference>
<dbReference type="PANTHER" id="PTHR44888">
    <property type="entry name" value="HEPACAM FAMILY MEMBER 2-RELATED"/>
    <property type="match status" value="1"/>
</dbReference>
<evidence type="ECO:0000259" key="18">
    <source>
        <dbReference type="PROSITE" id="PS50835"/>
    </source>
</evidence>
<dbReference type="InterPro" id="IPR052280">
    <property type="entry name" value="HEPACAM_domain"/>
</dbReference>
<dbReference type="InterPro" id="IPR056861">
    <property type="entry name" value="HMCN1-like_VWA"/>
</dbReference>
<keyword evidence="15" id="KW-0393">Immunoglobulin domain</keyword>
<keyword evidence="8" id="KW-0732">Signal</keyword>
<dbReference type="AlphaFoldDB" id="A0A3B1ILE8"/>
<evidence type="ECO:0000256" key="7">
    <source>
        <dbReference type="ARBA" id="ARBA00022692"/>
    </source>
</evidence>
<reference evidence="20" key="1">
    <citation type="submission" date="2013-03" db="EMBL/GenBank/DDBJ databases">
        <authorList>
            <person name="Jeffery W."/>
            <person name="Warren W."/>
            <person name="Wilson R.K."/>
        </authorList>
    </citation>
    <scope>NUCLEOTIDE SEQUENCE</scope>
    <source>
        <strain evidence="20">female</strain>
    </source>
</reference>
<sequence length="643" mass="70228">LAFVFDVTGSMYDDLQQVIDGASRILEKTLSRRTRPIENFVLVPFHDPIGPVSITTDPRKFQKDLQELFVQGGGDCPEMSVTAIKKALELSLPGSFIYVFTDARAKDYRLKHDVLQLVQLRQSQQVVFVLTGDCGDRSQPGYKVYEEIAATSSGQIFHLDKHQVNEVLKWVEQTVQAMKVHLLSSDHENGQESQWELPFDPSLKEVTVSLSGPAPRIELRDPLRSVGERQGLTELLNIPNSARVVSLKNPHPGLWTLKVACSGRHTLRVTGVSNLDFRAGFSIVPVTEFSRTREQPIKVPVHVLLKCSGLKPPGLVSSMALVSTTGRSLRFTPVPLPQDRGAAGLWNVPGLRTPSQGFFLKVMGKDKDGYDFQRLSSVSYTNIHPAPVVTVPPVVRVVSTQSALIECSVESDLPFKLTFTKDGVIMGEEEEYFSAKASWEISRASVTDEGVYECVARSAAGVGRALTNLRVTTPGVAVFPLTQSFSRGDEVHLSCSASGSPTPKVHWSHNGIQLIENHMTVTQTGTLTIKDTQPEDAGDYRCTATNEAGTDSQSVTLSYAPPSIYAAQTVVIAEVGRQAVLECTATGVPNPVVKWRKLELGTVQLDSIHGVLHIRKVQESDAGEYVCEASNQAGSSSARVTLQ</sequence>
<dbReference type="Pfam" id="PF25106">
    <property type="entry name" value="VWA_4"/>
    <property type="match status" value="1"/>
</dbReference>
<dbReference type="PANTHER" id="PTHR44888:SF3">
    <property type="entry name" value="HEMICENTIN 2"/>
    <property type="match status" value="1"/>
</dbReference>
<keyword evidence="13" id="KW-0325">Glycoprotein</keyword>
<reference evidence="19" key="4">
    <citation type="submission" date="2025-09" db="UniProtKB">
        <authorList>
            <consortium name="Ensembl"/>
        </authorList>
    </citation>
    <scope>IDENTIFICATION</scope>
</reference>
<comment type="subcellular location">
    <subcellularLocation>
        <location evidence="1">Cell membrane</location>
    </subcellularLocation>
    <subcellularLocation>
        <location evidence="2">Cytoplasm</location>
    </subcellularLocation>
    <subcellularLocation>
        <location evidence="16">Endomembrane system</location>
        <topology evidence="16">Single-pass type I membrane protein</topology>
    </subcellularLocation>
    <subcellularLocation>
        <location evidence="3">Secreted</location>
    </subcellularLocation>
</comment>
<name>A0A3B1ILE8_ASTMX</name>
<keyword evidence="12" id="KW-1015">Disulfide bond</keyword>
<keyword evidence="10" id="KW-1133">Transmembrane helix</keyword>
<evidence type="ECO:0000256" key="13">
    <source>
        <dbReference type="ARBA" id="ARBA00023180"/>
    </source>
</evidence>
<evidence type="ECO:0000256" key="14">
    <source>
        <dbReference type="ARBA" id="ARBA00023306"/>
    </source>
</evidence>
<dbReference type="SMART" id="SM00409">
    <property type="entry name" value="IG"/>
    <property type="match status" value="3"/>
</dbReference>
<dbReference type="SUPFAM" id="SSF53300">
    <property type="entry name" value="vWA-like"/>
    <property type="match status" value="1"/>
</dbReference>
<keyword evidence="6" id="KW-0964">Secreted</keyword>
<dbReference type="Gene3D" id="3.40.50.410">
    <property type="entry name" value="von Willebrand factor, type A domain"/>
    <property type="match status" value="1"/>
</dbReference>
<evidence type="ECO:0000256" key="3">
    <source>
        <dbReference type="ARBA" id="ARBA00004613"/>
    </source>
</evidence>
<reference evidence="20" key="2">
    <citation type="journal article" date="2014" name="Nat. Commun.">
        <title>The cavefish genome reveals candidate genes for eye loss.</title>
        <authorList>
            <person name="McGaugh S.E."/>
            <person name="Gross J.B."/>
            <person name="Aken B."/>
            <person name="Blin M."/>
            <person name="Borowsky R."/>
            <person name="Chalopin D."/>
            <person name="Hinaux H."/>
            <person name="Jeffery W.R."/>
            <person name="Keene A."/>
            <person name="Ma L."/>
            <person name="Minx P."/>
            <person name="Murphy D."/>
            <person name="O'Quin K.E."/>
            <person name="Retaux S."/>
            <person name="Rohner N."/>
            <person name="Searle S.M."/>
            <person name="Stahl B.A."/>
            <person name="Tabin C."/>
            <person name="Volff J.N."/>
            <person name="Yoshizawa M."/>
            <person name="Warren W.C."/>
        </authorList>
    </citation>
    <scope>NUCLEOTIDE SEQUENCE [LARGE SCALE GENOMIC DNA]</scope>
    <source>
        <strain evidence="20">female</strain>
    </source>
</reference>
<dbReference type="GO" id="GO:0005886">
    <property type="term" value="C:plasma membrane"/>
    <property type="evidence" value="ECO:0007669"/>
    <property type="project" value="UniProtKB-SubCell"/>
</dbReference>
<dbReference type="InterPro" id="IPR036465">
    <property type="entry name" value="vWFA_dom_sf"/>
</dbReference>
<dbReference type="Proteomes" id="UP000018467">
    <property type="component" value="Unassembled WGS sequence"/>
</dbReference>
<keyword evidence="14" id="KW-0131">Cell cycle</keyword>
<dbReference type="PROSITE" id="PS50835">
    <property type="entry name" value="IG_LIKE"/>
    <property type="match status" value="3"/>
</dbReference>
<dbReference type="SUPFAM" id="SSF48726">
    <property type="entry name" value="Immunoglobulin"/>
    <property type="match status" value="3"/>
</dbReference>
<keyword evidence="11" id="KW-0472">Membrane</keyword>
<dbReference type="FunFam" id="2.60.40.10:FF:000273">
    <property type="entry name" value="contactin-3 isoform X1"/>
    <property type="match status" value="1"/>
</dbReference>
<dbReference type="Gene3D" id="2.60.40.10">
    <property type="entry name" value="Immunoglobulins"/>
    <property type="match status" value="3"/>
</dbReference>
<dbReference type="SMART" id="SM00408">
    <property type="entry name" value="IGc2"/>
    <property type="match status" value="3"/>
</dbReference>
<dbReference type="Pfam" id="PF13927">
    <property type="entry name" value="Ig_3"/>
    <property type="match status" value="2"/>
</dbReference>
<dbReference type="InParanoid" id="A0A3B1ILE8"/>
<keyword evidence="20" id="KW-1185">Reference proteome</keyword>
<dbReference type="Ensembl" id="ENSAMXT00000033537.1">
    <property type="protein sequence ID" value="ENSAMXP00000030380.1"/>
    <property type="gene ID" value="ENSAMXG00000043229.1"/>
</dbReference>
<dbReference type="CDD" id="cd00198">
    <property type="entry name" value="vWFA"/>
    <property type="match status" value="1"/>
</dbReference>
<dbReference type="InterPro" id="IPR007110">
    <property type="entry name" value="Ig-like_dom"/>
</dbReference>
<evidence type="ECO:0000256" key="12">
    <source>
        <dbReference type="ARBA" id="ARBA00023157"/>
    </source>
</evidence>
<keyword evidence="4" id="KW-1003">Cell membrane</keyword>
<dbReference type="CDD" id="cd00096">
    <property type="entry name" value="Ig"/>
    <property type="match status" value="1"/>
</dbReference>
<dbReference type="InterPro" id="IPR013783">
    <property type="entry name" value="Ig-like_fold"/>
</dbReference>
<evidence type="ECO:0000256" key="6">
    <source>
        <dbReference type="ARBA" id="ARBA00022525"/>
    </source>
</evidence>
<dbReference type="Pfam" id="PF23560">
    <property type="entry name" value="GBD_Hemicentin"/>
    <property type="match status" value="1"/>
</dbReference>
<evidence type="ECO:0000256" key="15">
    <source>
        <dbReference type="ARBA" id="ARBA00023319"/>
    </source>
</evidence>
<dbReference type="GO" id="GO:0005737">
    <property type="term" value="C:cytoplasm"/>
    <property type="evidence" value="ECO:0007669"/>
    <property type="project" value="UniProtKB-SubCell"/>
</dbReference>
<evidence type="ECO:0000256" key="16">
    <source>
        <dbReference type="ARBA" id="ARBA00046288"/>
    </source>
</evidence>
<feature type="domain" description="Ig-like" evidence="18">
    <location>
        <begin position="385"/>
        <end position="472"/>
    </location>
</feature>
<evidence type="ECO:0000256" key="10">
    <source>
        <dbReference type="ARBA" id="ARBA00022989"/>
    </source>
</evidence>
<dbReference type="Bgee" id="ENSAMXG00000043229">
    <property type="expression patterns" value="Expressed in muscle tissue and 5 other cell types or tissues"/>
</dbReference>
<evidence type="ECO:0000256" key="4">
    <source>
        <dbReference type="ARBA" id="ARBA00022475"/>
    </source>
</evidence>
<evidence type="ECO:0000256" key="17">
    <source>
        <dbReference type="ARBA" id="ARBA00069893"/>
    </source>
</evidence>
<accession>A0A3B1ILE8</accession>
<dbReference type="Pfam" id="PF07679">
    <property type="entry name" value="I-set"/>
    <property type="match status" value="1"/>
</dbReference>
<dbReference type="FunFam" id="3.40.50.410:FF:000032">
    <property type="entry name" value="Hemicentin 1"/>
    <property type="match status" value="1"/>
</dbReference>
<dbReference type="FunFam" id="2.60.40.10:FF:000032">
    <property type="entry name" value="palladin isoform X1"/>
    <property type="match status" value="1"/>
</dbReference>
<dbReference type="InterPro" id="IPR003599">
    <property type="entry name" value="Ig_sub"/>
</dbReference>
<dbReference type="GeneTree" id="ENSGT00940000154614"/>
<feature type="domain" description="Ig-like" evidence="18">
    <location>
        <begin position="474"/>
        <end position="558"/>
    </location>
</feature>
<keyword evidence="5" id="KW-0963">Cytoplasm</keyword>
<dbReference type="InterPro" id="IPR013098">
    <property type="entry name" value="Ig_I-set"/>
</dbReference>
<evidence type="ECO:0000256" key="5">
    <source>
        <dbReference type="ARBA" id="ARBA00022490"/>
    </source>
</evidence>
<evidence type="ECO:0000256" key="2">
    <source>
        <dbReference type="ARBA" id="ARBA00004496"/>
    </source>
</evidence>